<organism evidence="1 3">
    <name type="scientific">Didymodactylos carnosus</name>
    <dbReference type="NCBI Taxonomy" id="1234261"/>
    <lineage>
        <taxon>Eukaryota</taxon>
        <taxon>Metazoa</taxon>
        <taxon>Spiralia</taxon>
        <taxon>Gnathifera</taxon>
        <taxon>Rotifera</taxon>
        <taxon>Eurotatoria</taxon>
        <taxon>Bdelloidea</taxon>
        <taxon>Philodinida</taxon>
        <taxon>Philodinidae</taxon>
        <taxon>Didymodactylos</taxon>
    </lineage>
</organism>
<proteinExistence type="predicted"/>
<dbReference type="Proteomes" id="UP000681722">
    <property type="component" value="Unassembled WGS sequence"/>
</dbReference>
<evidence type="ECO:0000313" key="3">
    <source>
        <dbReference type="Proteomes" id="UP000663829"/>
    </source>
</evidence>
<feature type="non-terminal residue" evidence="1">
    <location>
        <position position="10"/>
    </location>
</feature>
<evidence type="ECO:0000313" key="1">
    <source>
        <dbReference type="EMBL" id="CAF1304346.1"/>
    </source>
</evidence>
<accession>A0A815DZG1</accession>
<dbReference type="EMBL" id="CAJNOQ010012623">
    <property type="protein sequence ID" value="CAF1304346.1"/>
    <property type="molecule type" value="Genomic_DNA"/>
</dbReference>
<dbReference type="Proteomes" id="UP000663829">
    <property type="component" value="Unassembled WGS sequence"/>
</dbReference>
<sequence>MTYRRPRLKH</sequence>
<reference evidence="1" key="1">
    <citation type="submission" date="2021-02" db="EMBL/GenBank/DDBJ databases">
        <authorList>
            <person name="Nowell W R."/>
        </authorList>
    </citation>
    <scope>NUCLEOTIDE SEQUENCE</scope>
</reference>
<dbReference type="EMBL" id="CAJOBC010039051">
    <property type="protein sequence ID" value="CAF4134369.1"/>
    <property type="molecule type" value="Genomic_DNA"/>
</dbReference>
<keyword evidence="3" id="KW-1185">Reference proteome</keyword>
<name>A0A815DZG1_9BILA</name>
<evidence type="ECO:0000313" key="2">
    <source>
        <dbReference type="EMBL" id="CAF4134369.1"/>
    </source>
</evidence>
<protein>
    <submittedName>
        <fullName evidence="1">Uncharacterized protein</fullName>
    </submittedName>
</protein>
<gene>
    <name evidence="1" type="ORF">GPM918_LOCUS28679</name>
    <name evidence="2" type="ORF">SRO942_LOCUS29199</name>
</gene>
<comment type="caution">
    <text evidence="1">The sequence shown here is derived from an EMBL/GenBank/DDBJ whole genome shotgun (WGS) entry which is preliminary data.</text>
</comment>